<dbReference type="Proteomes" id="UP001249851">
    <property type="component" value="Unassembled WGS sequence"/>
</dbReference>
<proteinExistence type="predicted"/>
<feature type="signal peptide" evidence="2">
    <location>
        <begin position="1"/>
        <end position="21"/>
    </location>
</feature>
<evidence type="ECO:0000256" key="1">
    <source>
        <dbReference type="SAM" id="Phobius"/>
    </source>
</evidence>
<keyword evidence="1" id="KW-1133">Transmembrane helix</keyword>
<evidence type="ECO:0000259" key="3">
    <source>
        <dbReference type="Pfam" id="PF25898"/>
    </source>
</evidence>
<accession>A0AAD9PWZ3</accession>
<sequence length="495" mass="56714">MLPNKCMFSLCLVLLSGFTRALNCTSNSQDSAYEPFPKNVIPPQFHTRMEVTLSHRNETYFVIEIFDSEEERGTFTLLANGYEWESYWDKCRFPPNESSLKLIGDACSAAVVLDLVYKNKTQNARYLGEKIVRNIPVKGWRICKEETAMDYWFSVEGWEHTSGNTSVPVVVEARPQDATSLMGGIIHSYSFLDFYFIDPGFGVQREMWCWGAVHGPPLPKLPSRFDVNLEYLFEESGRIWASRVSIKLCYGDRDLGLLKIDRKGLHRVDYDYHSSATRKAGARSHIVDFSSKSQTMYDRETGSCKDKGYINTQPTLLEKNDIYMFYVPFGKLSLFDDSEAKPFYQGRASTRGIQCDVWQQVRFNWPEKRVKKTIWRWYFTRTNWTQNLEVQPVPVMLTVEGNITINATAKVEYELLVNFYSFESRYPTENAFDLSYLCHKVPTPTAEKSRLSSGAVAGIAVVCTLLGLVLGVLVVYVVLKRSVISRMGPPPERFS</sequence>
<protein>
    <recommendedName>
        <fullName evidence="3">LolA-like domain-containing protein</fullName>
    </recommendedName>
</protein>
<reference evidence="4" key="2">
    <citation type="journal article" date="2023" name="Science">
        <title>Genomic signatures of disease resistance in endangered staghorn corals.</title>
        <authorList>
            <person name="Vollmer S.V."/>
            <person name="Selwyn J.D."/>
            <person name="Despard B.A."/>
            <person name="Roesel C.L."/>
        </authorList>
    </citation>
    <scope>NUCLEOTIDE SEQUENCE</scope>
    <source>
        <strain evidence="4">K2</strain>
    </source>
</reference>
<evidence type="ECO:0000313" key="5">
    <source>
        <dbReference type="Proteomes" id="UP001249851"/>
    </source>
</evidence>
<keyword evidence="1" id="KW-0472">Membrane</keyword>
<keyword evidence="2" id="KW-0732">Signal</keyword>
<evidence type="ECO:0000256" key="2">
    <source>
        <dbReference type="SAM" id="SignalP"/>
    </source>
</evidence>
<evidence type="ECO:0000313" key="4">
    <source>
        <dbReference type="EMBL" id="KAK2550613.1"/>
    </source>
</evidence>
<keyword evidence="5" id="KW-1185">Reference proteome</keyword>
<name>A0AAD9PWZ3_ACRCE</name>
<comment type="caution">
    <text evidence="4">The sequence shown here is derived from an EMBL/GenBank/DDBJ whole genome shotgun (WGS) entry which is preliminary data.</text>
</comment>
<keyword evidence="1" id="KW-0812">Transmembrane</keyword>
<organism evidence="4 5">
    <name type="scientific">Acropora cervicornis</name>
    <name type="common">Staghorn coral</name>
    <dbReference type="NCBI Taxonomy" id="6130"/>
    <lineage>
        <taxon>Eukaryota</taxon>
        <taxon>Metazoa</taxon>
        <taxon>Cnidaria</taxon>
        <taxon>Anthozoa</taxon>
        <taxon>Hexacorallia</taxon>
        <taxon>Scleractinia</taxon>
        <taxon>Astrocoeniina</taxon>
        <taxon>Acroporidae</taxon>
        <taxon>Acropora</taxon>
    </lineage>
</organism>
<dbReference type="EMBL" id="JARQWQ010000108">
    <property type="protein sequence ID" value="KAK2550613.1"/>
    <property type="molecule type" value="Genomic_DNA"/>
</dbReference>
<dbReference type="PANTHER" id="PTHR36902:SF1">
    <property type="entry name" value="ENRICHED IN SURFACE-LABELED PROTEOME PROTEIN 9"/>
    <property type="match status" value="1"/>
</dbReference>
<gene>
    <name evidence="4" type="ORF">P5673_028664</name>
</gene>
<dbReference type="PANTHER" id="PTHR36902">
    <property type="entry name" value="ENRICHED IN SURFACE-LABELED PROTEOME PROTEIN 9"/>
    <property type="match status" value="1"/>
</dbReference>
<feature type="transmembrane region" description="Helical" evidence="1">
    <location>
        <begin position="455"/>
        <end position="479"/>
    </location>
</feature>
<dbReference type="AlphaFoldDB" id="A0AAD9PWZ3"/>
<dbReference type="Pfam" id="PF25898">
    <property type="entry name" value="LolA_2nd_metazoa"/>
    <property type="match status" value="1"/>
</dbReference>
<feature type="chain" id="PRO_5042014090" description="LolA-like domain-containing protein" evidence="2">
    <location>
        <begin position="22"/>
        <end position="495"/>
    </location>
</feature>
<dbReference type="InterPro" id="IPR058831">
    <property type="entry name" value="LolA-like_dom_2nd"/>
</dbReference>
<feature type="domain" description="LolA-like" evidence="3">
    <location>
        <begin position="206"/>
        <end position="435"/>
    </location>
</feature>
<reference evidence="4" key="1">
    <citation type="journal article" date="2023" name="G3 (Bethesda)">
        <title>Whole genome assembly and annotation of the endangered Caribbean coral Acropora cervicornis.</title>
        <authorList>
            <person name="Selwyn J.D."/>
            <person name="Vollmer S.V."/>
        </authorList>
    </citation>
    <scope>NUCLEOTIDE SEQUENCE</scope>
    <source>
        <strain evidence="4">K2</strain>
    </source>
</reference>